<dbReference type="EMBL" id="MU006702">
    <property type="protein sequence ID" value="KAF2633007.1"/>
    <property type="molecule type" value="Genomic_DNA"/>
</dbReference>
<sequence length="385" mass="43318">MFAPEKARNRPPPRRSPLPPPATTIGSHLSMSMRQKKRDGIKNRRRHAKEAQERIRYNLPFQVPAQPRIYLAKSKFGPKQAPRLGKAARKAVEDRPLTTIAHNSTVTHAGIPNPNYAADSDIPRYAAIRFHNCVPENEAERLLAQVKELKDMPFKTTAAHGDTFLQAWIGLWRKYSCAPFVSAGRMQKKPILDEGIKNLIRILDQSLAKAAAYLRDVDEPTYNRMRCSHSDIFRLALSGVDRHRAAGAHRAWFAEDPDRVLTSSYRLGGVGSMMAMSISTGAGTSYHYDEGDDGHFYSMILVLGTGGLLKLPETGYQLYVRPGDVVFFLANQQLHKLEIDSEIPNAVQTVFTLWTDKLAMQAAKPSQYNDFYIVEPDAEDETEER</sequence>
<gene>
    <name evidence="1" type="ORF">BU25DRAFT_87477</name>
</gene>
<reference evidence="1" key="1">
    <citation type="journal article" date="2020" name="Stud. Mycol.">
        <title>101 Dothideomycetes genomes: a test case for predicting lifestyles and emergence of pathogens.</title>
        <authorList>
            <person name="Haridas S."/>
            <person name="Albert R."/>
            <person name="Binder M."/>
            <person name="Bloem J."/>
            <person name="Labutti K."/>
            <person name="Salamov A."/>
            <person name="Andreopoulos B."/>
            <person name="Baker S."/>
            <person name="Barry K."/>
            <person name="Bills G."/>
            <person name="Bluhm B."/>
            <person name="Cannon C."/>
            <person name="Castanera R."/>
            <person name="Culley D."/>
            <person name="Daum C."/>
            <person name="Ezra D."/>
            <person name="Gonzalez J."/>
            <person name="Henrissat B."/>
            <person name="Kuo A."/>
            <person name="Liang C."/>
            <person name="Lipzen A."/>
            <person name="Lutzoni F."/>
            <person name="Magnuson J."/>
            <person name="Mondo S."/>
            <person name="Nolan M."/>
            <person name="Ohm R."/>
            <person name="Pangilinan J."/>
            <person name="Park H.-J."/>
            <person name="Ramirez L."/>
            <person name="Alfaro M."/>
            <person name="Sun H."/>
            <person name="Tritt A."/>
            <person name="Yoshinaga Y."/>
            <person name="Zwiers L.-H."/>
            <person name="Turgeon B."/>
            <person name="Goodwin S."/>
            <person name="Spatafora J."/>
            <person name="Crous P."/>
            <person name="Grigoriev I."/>
        </authorList>
    </citation>
    <scope>NUCLEOTIDE SEQUENCE</scope>
    <source>
        <strain evidence="1">CBS 525.71</strain>
    </source>
</reference>
<name>A0ACB6SIP9_9PLEO</name>
<dbReference type="Proteomes" id="UP000799754">
    <property type="component" value="Unassembled WGS sequence"/>
</dbReference>
<proteinExistence type="predicted"/>
<evidence type="ECO:0000313" key="2">
    <source>
        <dbReference type="Proteomes" id="UP000799754"/>
    </source>
</evidence>
<evidence type="ECO:0000313" key="1">
    <source>
        <dbReference type="EMBL" id="KAF2633007.1"/>
    </source>
</evidence>
<accession>A0ACB6SIP9</accession>
<keyword evidence="2" id="KW-1185">Reference proteome</keyword>
<organism evidence="1 2">
    <name type="scientific">Macroventuria anomochaeta</name>
    <dbReference type="NCBI Taxonomy" id="301207"/>
    <lineage>
        <taxon>Eukaryota</taxon>
        <taxon>Fungi</taxon>
        <taxon>Dikarya</taxon>
        <taxon>Ascomycota</taxon>
        <taxon>Pezizomycotina</taxon>
        <taxon>Dothideomycetes</taxon>
        <taxon>Pleosporomycetidae</taxon>
        <taxon>Pleosporales</taxon>
        <taxon>Pleosporineae</taxon>
        <taxon>Didymellaceae</taxon>
        <taxon>Macroventuria</taxon>
    </lineage>
</organism>
<protein>
    <submittedName>
        <fullName evidence="1">Uncharacterized protein</fullName>
    </submittedName>
</protein>
<comment type="caution">
    <text evidence="1">The sequence shown here is derived from an EMBL/GenBank/DDBJ whole genome shotgun (WGS) entry which is preliminary data.</text>
</comment>